<dbReference type="InterPro" id="IPR000727">
    <property type="entry name" value="T_SNARE_dom"/>
</dbReference>
<keyword evidence="4" id="KW-1185">Reference proteome</keyword>
<evidence type="ECO:0000313" key="3">
    <source>
        <dbReference type="EMBL" id="KAJ1984380.1"/>
    </source>
</evidence>
<protein>
    <recommendedName>
        <fullName evidence="2">t-SNARE coiled-coil homology domain-containing protein</fullName>
    </recommendedName>
</protein>
<dbReference type="Gene3D" id="1.20.5.110">
    <property type="match status" value="1"/>
</dbReference>
<evidence type="ECO:0000313" key="4">
    <source>
        <dbReference type="Proteomes" id="UP001151582"/>
    </source>
</evidence>
<reference evidence="3" key="1">
    <citation type="submission" date="2022-07" db="EMBL/GenBank/DDBJ databases">
        <title>Phylogenomic reconstructions and comparative analyses of Kickxellomycotina fungi.</title>
        <authorList>
            <person name="Reynolds N.K."/>
            <person name="Stajich J.E."/>
            <person name="Barry K."/>
            <person name="Grigoriev I.V."/>
            <person name="Crous P."/>
            <person name="Smith M.E."/>
        </authorList>
    </citation>
    <scope>NUCLEOTIDE SEQUENCE</scope>
    <source>
        <strain evidence="3">RSA 567</strain>
    </source>
</reference>
<dbReference type="EMBL" id="JANBQB010000021">
    <property type="protein sequence ID" value="KAJ1984380.1"/>
    <property type="molecule type" value="Genomic_DNA"/>
</dbReference>
<organism evidence="3 4">
    <name type="scientific">Dimargaris verticillata</name>
    <dbReference type="NCBI Taxonomy" id="2761393"/>
    <lineage>
        <taxon>Eukaryota</taxon>
        <taxon>Fungi</taxon>
        <taxon>Fungi incertae sedis</taxon>
        <taxon>Zoopagomycota</taxon>
        <taxon>Kickxellomycotina</taxon>
        <taxon>Dimargaritomycetes</taxon>
        <taxon>Dimargaritales</taxon>
        <taxon>Dimargaritaceae</taxon>
        <taxon>Dimargaris</taxon>
    </lineage>
</organism>
<accession>A0A9W8EBM3</accession>
<comment type="caution">
    <text evidence="3">The sequence shown here is derived from an EMBL/GenBank/DDBJ whole genome shotgun (WGS) entry which is preliminary data.</text>
</comment>
<feature type="domain" description="T-SNARE coiled-coil homology" evidence="2">
    <location>
        <begin position="55"/>
        <end position="91"/>
    </location>
</feature>
<dbReference type="PROSITE" id="PS50192">
    <property type="entry name" value="T_SNARE"/>
    <property type="match status" value="1"/>
</dbReference>
<proteinExistence type="predicted"/>
<evidence type="ECO:0000259" key="2">
    <source>
        <dbReference type="PROSITE" id="PS50192"/>
    </source>
</evidence>
<sequence length="91" mass="10147">MHVLQGRSIDAIAKTKGSSPWRPSESVAVDVDPSASLLGTRDSPDWFNDEQTQQTTIMHHQDQQLEAVHGTVRNIRTMAHTMGTELEDHNV</sequence>
<dbReference type="OrthoDB" id="546861at2759"/>
<name>A0A9W8EBM3_9FUNG</name>
<dbReference type="SUPFAM" id="SSF58038">
    <property type="entry name" value="SNARE fusion complex"/>
    <property type="match status" value="1"/>
</dbReference>
<gene>
    <name evidence="3" type="ORF">H4R34_000696</name>
</gene>
<evidence type="ECO:0000256" key="1">
    <source>
        <dbReference type="SAM" id="MobiDB-lite"/>
    </source>
</evidence>
<feature type="region of interest" description="Disordered" evidence="1">
    <location>
        <begin position="1"/>
        <end position="28"/>
    </location>
</feature>
<dbReference type="Proteomes" id="UP001151582">
    <property type="component" value="Unassembled WGS sequence"/>
</dbReference>
<dbReference type="AlphaFoldDB" id="A0A9W8EBM3"/>